<feature type="domain" description="Novel STAND NTPase 3" evidence="2">
    <location>
        <begin position="174"/>
        <end position="331"/>
    </location>
</feature>
<dbReference type="GO" id="GO:0009307">
    <property type="term" value="P:DNA restriction-modification system"/>
    <property type="evidence" value="ECO:0007669"/>
    <property type="project" value="InterPro"/>
</dbReference>
<dbReference type="AlphaFoldDB" id="A0A2N9YCY9"/>
<accession>A0A2N9YCY9</accession>
<dbReference type="InterPro" id="IPR049050">
    <property type="entry name" value="nSTAND3"/>
</dbReference>
<name>A0A2N9YCY9_9GAMM</name>
<protein>
    <submittedName>
        <fullName evidence="3">Uncharacterized protein</fullName>
    </submittedName>
</protein>
<dbReference type="Pfam" id="PF04471">
    <property type="entry name" value="Mrr_cat"/>
    <property type="match status" value="1"/>
</dbReference>
<organism evidence="3 4">
    <name type="scientific">Beggiatoa leptomitoformis</name>
    <dbReference type="NCBI Taxonomy" id="288004"/>
    <lineage>
        <taxon>Bacteria</taxon>
        <taxon>Pseudomonadati</taxon>
        <taxon>Pseudomonadota</taxon>
        <taxon>Gammaproteobacteria</taxon>
        <taxon>Thiotrichales</taxon>
        <taxon>Thiotrichaceae</taxon>
        <taxon>Beggiatoa</taxon>
    </lineage>
</organism>
<dbReference type="SUPFAM" id="SSF52540">
    <property type="entry name" value="P-loop containing nucleoside triphosphate hydrolases"/>
    <property type="match status" value="1"/>
</dbReference>
<proteinExistence type="predicted"/>
<evidence type="ECO:0000313" key="3">
    <source>
        <dbReference type="EMBL" id="AUI68333.2"/>
    </source>
</evidence>
<dbReference type="InterPro" id="IPR027417">
    <property type="entry name" value="P-loop_NTPase"/>
</dbReference>
<feature type="domain" description="Restriction endonuclease type IV Mrr" evidence="1">
    <location>
        <begin position="8"/>
        <end position="61"/>
    </location>
</feature>
<dbReference type="Pfam" id="PF20720">
    <property type="entry name" value="nSTAND3"/>
    <property type="match status" value="1"/>
</dbReference>
<gene>
    <name evidence="3" type="ORF">BLE401_06205</name>
</gene>
<evidence type="ECO:0000259" key="1">
    <source>
        <dbReference type="Pfam" id="PF04471"/>
    </source>
</evidence>
<dbReference type="Gene3D" id="3.40.50.300">
    <property type="entry name" value="P-loop containing nucleotide triphosphate hydrolases"/>
    <property type="match status" value="1"/>
</dbReference>
<dbReference type="GO" id="GO:0003677">
    <property type="term" value="F:DNA binding"/>
    <property type="evidence" value="ECO:0007669"/>
    <property type="project" value="InterPro"/>
</dbReference>
<evidence type="ECO:0000313" key="4">
    <source>
        <dbReference type="Proteomes" id="UP000234271"/>
    </source>
</evidence>
<reference evidence="4" key="1">
    <citation type="submission" date="2016-12" db="EMBL/GenBank/DDBJ databases">
        <title>Complete Genome Sequence of Beggiatoa leptomitiformis D-401.</title>
        <authorList>
            <person name="Fomenkov A."/>
            <person name="Vincze T."/>
            <person name="Grabovich M."/>
            <person name="Anton B.P."/>
            <person name="Dubinina G."/>
            <person name="Orlova M."/>
            <person name="Belousova E."/>
            <person name="Roberts R.J."/>
        </authorList>
    </citation>
    <scope>NUCLEOTIDE SEQUENCE [LARGE SCALE GENOMIC DNA]</scope>
    <source>
        <strain evidence="4">D-401</strain>
    </source>
</reference>
<dbReference type="EMBL" id="CP018889">
    <property type="protein sequence ID" value="AUI68333.2"/>
    <property type="molecule type" value="Genomic_DNA"/>
</dbReference>
<dbReference type="GO" id="GO:0004519">
    <property type="term" value="F:endonuclease activity"/>
    <property type="evidence" value="ECO:0007669"/>
    <property type="project" value="InterPro"/>
</dbReference>
<sequence>MTDYDFKTLNDKEFEVLCTDLLSSEYGVRYERFKAGRDGGVDGRFFSSDGKETILQCKHWISTPLNTLISRLKSEEKPKVEKLKTARYILMLSHPLSREDKTKIVKIFAPYLKDSDIFGKEDLNDLLARHAEVERRHYKLWLSSTNVLQYMLNKPIYDRSHDELESIQEIAHLYIKTENHDRAIKKLEARRTVIITGSAGIGKTTLARHLLLHYVLEDFKLFVISEDIQEAEEVFQNSEKQLFYFDDFLGRNYLEALTGHEGSKIVHFIGRVRKSPNTRLLLTSRTTILNQGKIVHDEFQHNKLDQNEYELTLDSLSNLDKAKILYNHLWHSNLAKDFIEQIYLNKRYRDIIKHQNFNPRLINYITDYDRISLDNTPIAEYWNYISKTLDNPIDVWEHSFTVQLDDFGRALVLLVTLNMRSIDESLLSEAYQRYVSIPEHNNLHGKRDFSLNIKHLTGSFLKRVIYGKNEPFFNLFNPSVGDYILRRYANDTVSLKAGFLSLRTIDSLNTLSDLSKNEIINSTIAKNIAEGLLDKAVLVSFKDYLPDYIAKLILIVRAYNSSLVPSEPNIAKAIDFLVNSSSGITSGNGLDVIDWAFTHKVIAQEWVFNFMQEKIPKFGEWDDLITISLIISKFDGETQKLVISSFIESVVTYFEYYVRDDFSPEDVFGSIEGGDYSGAEDKLLELIEEKIDVLAGDLGVFITSNDYAEHKKRIVNAFDIKERHDEYFNSSESDYHEDEYYPHNTTMDEIDDLFERAWSSKKQ</sequence>
<keyword evidence="4" id="KW-1185">Reference proteome</keyword>
<dbReference type="OrthoDB" id="9806903at2"/>
<evidence type="ECO:0000259" key="2">
    <source>
        <dbReference type="Pfam" id="PF20720"/>
    </source>
</evidence>
<dbReference type="InterPro" id="IPR007560">
    <property type="entry name" value="Restrct_endonuc_IV_Mrr"/>
</dbReference>
<dbReference type="Proteomes" id="UP000234271">
    <property type="component" value="Chromosome"/>
</dbReference>